<dbReference type="GO" id="GO:0004674">
    <property type="term" value="F:protein serine/threonine kinase activity"/>
    <property type="evidence" value="ECO:0007669"/>
    <property type="project" value="UniProtKB-EC"/>
</dbReference>
<dbReference type="InterPro" id="IPR003594">
    <property type="entry name" value="HATPase_dom"/>
</dbReference>
<sequence length="140" mass="14995">MEEAIVLTYDISADDFTRAGEASSDVKRKLKQMGVSPDAIRKVAIAMYEGEINMVIHAKGGVITVEITPEKIKMILADVGPGIPDVKLAMQAGYSTAPDEIRSLGFGAGMGLPNMKKYSDSMDIDTRIGEGTTITMVVNL</sequence>
<dbReference type="EMBL" id="CACRTF010000017">
    <property type="protein sequence ID" value="VYT49078.1"/>
    <property type="molecule type" value="Genomic_DNA"/>
</dbReference>
<dbReference type="InterPro" id="IPR036890">
    <property type="entry name" value="HATPase_C_sf"/>
</dbReference>
<proteinExistence type="predicted"/>
<feature type="domain" description="Histidine kinase/HSP90-like ATPase" evidence="1">
    <location>
        <begin position="18"/>
        <end position="137"/>
    </location>
</feature>
<dbReference type="RefSeq" id="WP_002575930.1">
    <property type="nucleotide sequence ID" value="NZ_BAABXO010000001.1"/>
</dbReference>
<dbReference type="Pfam" id="PF13581">
    <property type="entry name" value="HATPase_c_2"/>
    <property type="match status" value="1"/>
</dbReference>
<gene>
    <name evidence="2" type="primary">rsbT</name>
    <name evidence="2" type="ORF">CBLFYP116_04408</name>
</gene>
<name>A0A6N2X676_9FIRM</name>
<evidence type="ECO:0000313" key="2">
    <source>
        <dbReference type="EMBL" id="VYT49078.1"/>
    </source>
</evidence>
<organism evidence="2">
    <name type="scientific">Enterocloster bolteae</name>
    <dbReference type="NCBI Taxonomy" id="208479"/>
    <lineage>
        <taxon>Bacteria</taxon>
        <taxon>Bacillati</taxon>
        <taxon>Bacillota</taxon>
        <taxon>Clostridia</taxon>
        <taxon>Lachnospirales</taxon>
        <taxon>Lachnospiraceae</taxon>
        <taxon>Enterocloster</taxon>
    </lineage>
</organism>
<keyword evidence="2" id="KW-0808">Transferase</keyword>
<reference evidence="2" key="1">
    <citation type="submission" date="2019-11" db="EMBL/GenBank/DDBJ databases">
        <authorList>
            <person name="Feng L."/>
        </authorList>
    </citation>
    <scope>NUCLEOTIDE SEQUENCE</scope>
    <source>
        <strain evidence="2">CbolteaeLFYP116</strain>
    </source>
</reference>
<protein>
    <submittedName>
        <fullName evidence="2">Serine/threonine-protein kinase RsbT</fullName>
        <ecNumber evidence="2">2.7.11.1</ecNumber>
    </submittedName>
</protein>
<dbReference type="GeneID" id="23113874"/>
<accession>A0A6N2X676</accession>
<keyword evidence="2" id="KW-0418">Kinase</keyword>
<evidence type="ECO:0000259" key="1">
    <source>
        <dbReference type="Pfam" id="PF13581"/>
    </source>
</evidence>
<dbReference type="SUPFAM" id="SSF55874">
    <property type="entry name" value="ATPase domain of HSP90 chaperone/DNA topoisomerase II/histidine kinase"/>
    <property type="match status" value="1"/>
</dbReference>
<dbReference type="AlphaFoldDB" id="A0A6N2X676"/>
<dbReference type="Gene3D" id="3.30.565.10">
    <property type="entry name" value="Histidine kinase-like ATPase, C-terminal domain"/>
    <property type="match status" value="1"/>
</dbReference>
<dbReference type="EC" id="2.7.11.1" evidence="2"/>